<evidence type="ECO:0000256" key="1">
    <source>
        <dbReference type="ARBA" id="ARBA00004651"/>
    </source>
</evidence>
<dbReference type="InterPro" id="IPR017452">
    <property type="entry name" value="GPCR_Rhodpsn_7TM"/>
</dbReference>
<dbReference type="OMA" id="TCEENIT"/>
<dbReference type="Proteomes" id="UP000288216">
    <property type="component" value="Unassembled WGS sequence"/>
</dbReference>
<dbReference type="STRING" id="75743.A0A401PC88"/>
<dbReference type="InterPro" id="IPR004061">
    <property type="entry name" value="S1P_rcpt"/>
</dbReference>
<evidence type="ECO:0000256" key="4">
    <source>
        <dbReference type="ARBA" id="ARBA00022989"/>
    </source>
</evidence>
<dbReference type="GO" id="GO:0005886">
    <property type="term" value="C:plasma membrane"/>
    <property type="evidence" value="ECO:0007669"/>
    <property type="project" value="UniProtKB-SubCell"/>
</dbReference>
<dbReference type="PROSITE" id="PS50262">
    <property type="entry name" value="G_PROTEIN_RECEP_F1_2"/>
    <property type="match status" value="1"/>
</dbReference>
<keyword evidence="6 13" id="KW-0472">Membrane</keyword>
<organism evidence="15 16">
    <name type="scientific">Scyliorhinus torazame</name>
    <name type="common">Cloudy catshark</name>
    <name type="synonym">Catulus torazame</name>
    <dbReference type="NCBI Taxonomy" id="75743"/>
    <lineage>
        <taxon>Eukaryota</taxon>
        <taxon>Metazoa</taxon>
        <taxon>Chordata</taxon>
        <taxon>Craniata</taxon>
        <taxon>Vertebrata</taxon>
        <taxon>Chondrichthyes</taxon>
        <taxon>Elasmobranchii</taxon>
        <taxon>Galeomorphii</taxon>
        <taxon>Galeoidea</taxon>
        <taxon>Carcharhiniformes</taxon>
        <taxon>Scyliorhinidae</taxon>
        <taxon>Scyliorhinus</taxon>
    </lineage>
</organism>
<reference evidence="15 16" key="1">
    <citation type="journal article" date="2018" name="Nat. Ecol. Evol.">
        <title>Shark genomes provide insights into elasmobranch evolution and the origin of vertebrates.</title>
        <authorList>
            <person name="Hara Y"/>
            <person name="Yamaguchi K"/>
            <person name="Onimaru K"/>
            <person name="Kadota M"/>
            <person name="Koyanagi M"/>
            <person name="Keeley SD"/>
            <person name="Tatsumi K"/>
            <person name="Tanaka K"/>
            <person name="Motone F"/>
            <person name="Kageyama Y"/>
            <person name="Nozu R"/>
            <person name="Adachi N"/>
            <person name="Nishimura O"/>
            <person name="Nakagawa R"/>
            <person name="Tanegashima C"/>
            <person name="Kiyatake I"/>
            <person name="Matsumoto R"/>
            <person name="Murakumo K"/>
            <person name="Nishida K"/>
            <person name="Terakita A"/>
            <person name="Kuratani S"/>
            <person name="Sato K"/>
            <person name="Hyodo S Kuraku.S."/>
        </authorList>
    </citation>
    <scope>NUCLEOTIDE SEQUENCE [LARGE SCALE GENOMIC DNA]</scope>
</reference>
<keyword evidence="7 11" id="KW-0675">Receptor</keyword>
<keyword evidence="8" id="KW-0325">Glycoprotein</keyword>
<evidence type="ECO:0000256" key="10">
    <source>
        <dbReference type="PIRSR" id="PIRSR604061-50"/>
    </source>
</evidence>
<evidence type="ECO:0000256" key="13">
    <source>
        <dbReference type="SAM" id="Phobius"/>
    </source>
</evidence>
<feature type="compositionally biased region" description="Polar residues" evidence="12">
    <location>
        <begin position="330"/>
        <end position="343"/>
    </location>
</feature>
<keyword evidence="16" id="KW-1185">Reference proteome</keyword>
<gene>
    <name evidence="15" type="ORF">scyTo_0005758</name>
</gene>
<keyword evidence="9 11" id="KW-0807">Transducer</keyword>
<feature type="transmembrane region" description="Helical" evidence="13">
    <location>
        <begin position="147"/>
        <end position="169"/>
    </location>
</feature>
<sequence length="374" mass="41674">MALSTGHQENEIIIRHYNYTGRLQNRTAGVPNSAKIVILLLACILIVIENVMVLVAIWKNKKFHTRMYYLIGNLALSDLLAGVAYVFNILMSGSRTLTLTPTQWFIREGSMFVALCASTFSLLAIAIERHMTMVKMRPYDAKKQYRLFLLLGACWMISILLGVLPQIGWSCIDELQSCSTMLPLFAKSYVAFCVTILTIILFSVVILYIRIYRLVSTSSRKVEARRNAKSSQSERAMALLRTVMIVLGVFIACWSPLFIFLMLDVACSHQQCKSLYKADWCVALAVLNSALNPIIYTLSSREMRGAFLKLLCGCLVGSNVARSLPIAPTVDNSRSKSSGSNFNKPKKEEADSPTMLISACLVKSSDFSLEKGKS</sequence>
<dbReference type="InterPro" id="IPR000276">
    <property type="entry name" value="GPCR_Rhodpsn"/>
</dbReference>
<keyword evidence="2" id="KW-1003">Cell membrane</keyword>
<dbReference type="SMART" id="SM01381">
    <property type="entry name" value="7TM_GPCR_Srsx"/>
    <property type="match status" value="1"/>
</dbReference>
<comment type="subcellular location">
    <subcellularLocation>
        <location evidence="1">Cell membrane</location>
        <topology evidence="1">Multi-pass membrane protein</topology>
    </subcellularLocation>
</comment>
<proteinExistence type="inferred from homology"/>
<feature type="transmembrane region" description="Helical" evidence="13">
    <location>
        <begin position="110"/>
        <end position="127"/>
    </location>
</feature>
<evidence type="ECO:0000256" key="6">
    <source>
        <dbReference type="ARBA" id="ARBA00023136"/>
    </source>
</evidence>
<evidence type="ECO:0000256" key="3">
    <source>
        <dbReference type="ARBA" id="ARBA00022692"/>
    </source>
</evidence>
<comment type="similarity">
    <text evidence="11">Belongs to the G-protein coupled receptor 1 family.</text>
</comment>
<comment type="caution">
    <text evidence="15">The sequence shown here is derived from an EMBL/GenBank/DDBJ whole genome shotgun (WGS) entry which is preliminary data.</text>
</comment>
<dbReference type="OrthoDB" id="8934207at2759"/>
<feature type="disulfide bond" evidence="10">
    <location>
        <begin position="171"/>
        <end position="178"/>
    </location>
</feature>
<dbReference type="PANTHER" id="PTHR22750">
    <property type="entry name" value="G-PROTEIN COUPLED RECEPTOR"/>
    <property type="match status" value="1"/>
</dbReference>
<feature type="transmembrane region" description="Helical" evidence="13">
    <location>
        <begin position="70"/>
        <end position="90"/>
    </location>
</feature>
<feature type="disulfide bond" evidence="10">
    <location>
        <begin position="267"/>
        <end position="272"/>
    </location>
</feature>
<name>A0A401PC88_SCYTO</name>
<keyword evidence="3 11" id="KW-0812">Transmembrane</keyword>
<dbReference type="Pfam" id="PF00001">
    <property type="entry name" value="7tm_1"/>
    <property type="match status" value="1"/>
</dbReference>
<keyword evidence="4 13" id="KW-1133">Transmembrane helix</keyword>
<keyword evidence="10" id="KW-1015">Disulfide bond</keyword>
<dbReference type="PRINTS" id="PR00237">
    <property type="entry name" value="GPCRRHODOPSN"/>
</dbReference>
<evidence type="ECO:0000313" key="16">
    <source>
        <dbReference type="Proteomes" id="UP000288216"/>
    </source>
</evidence>
<evidence type="ECO:0000256" key="11">
    <source>
        <dbReference type="RuleBase" id="RU000688"/>
    </source>
</evidence>
<feature type="domain" description="G-protein coupled receptors family 1 profile" evidence="14">
    <location>
        <begin position="49"/>
        <end position="296"/>
    </location>
</feature>
<evidence type="ECO:0000256" key="5">
    <source>
        <dbReference type="ARBA" id="ARBA00023040"/>
    </source>
</evidence>
<evidence type="ECO:0000256" key="2">
    <source>
        <dbReference type="ARBA" id="ARBA00022475"/>
    </source>
</evidence>
<dbReference type="Gene3D" id="1.20.1070.10">
    <property type="entry name" value="Rhodopsin 7-helix transmembrane proteins"/>
    <property type="match status" value="1"/>
</dbReference>
<dbReference type="SUPFAM" id="SSF81321">
    <property type="entry name" value="Family A G protein-coupled receptor-like"/>
    <property type="match status" value="1"/>
</dbReference>
<evidence type="ECO:0000313" key="15">
    <source>
        <dbReference type="EMBL" id="GCB70727.1"/>
    </source>
</evidence>
<dbReference type="PRINTS" id="PR01523">
    <property type="entry name" value="S1PRECEPTOR"/>
</dbReference>
<dbReference type="AlphaFoldDB" id="A0A401PC88"/>
<protein>
    <recommendedName>
        <fullName evidence="14">G-protein coupled receptors family 1 profile domain-containing protein</fullName>
    </recommendedName>
</protein>
<dbReference type="InterPro" id="IPR004062">
    <property type="entry name" value="EDG3_rcpt"/>
</dbReference>
<evidence type="ECO:0000256" key="9">
    <source>
        <dbReference type="ARBA" id="ARBA00023224"/>
    </source>
</evidence>
<evidence type="ECO:0000256" key="12">
    <source>
        <dbReference type="SAM" id="MobiDB-lite"/>
    </source>
</evidence>
<dbReference type="PRINTS" id="PR01524">
    <property type="entry name" value="EDG3RECEPTOR"/>
</dbReference>
<keyword evidence="5 11" id="KW-0297">G-protein coupled receptor</keyword>
<evidence type="ECO:0000256" key="8">
    <source>
        <dbReference type="ARBA" id="ARBA00023180"/>
    </source>
</evidence>
<evidence type="ECO:0000256" key="7">
    <source>
        <dbReference type="ARBA" id="ARBA00023170"/>
    </source>
</evidence>
<feature type="transmembrane region" description="Helical" evidence="13">
    <location>
        <begin position="238"/>
        <end position="263"/>
    </location>
</feature>
<dbReference type="GO" id="GO:0038036">
    <property type="term" value="F:sphingosine-1-phosphate receptor activity"/>
    <property type="evidence" value="ECO:0007669"/>
    <property type="project" value="InterPro"/>
</dbReference>
<feature type="transmembrane region" description="Helical" evidence="13">
    <location>
        <begin position="189"/>
        <end position="211"/>
    </location>
</feature>
<feature type="region of interest" description="Disordered" evidence="12">
    <location>
        <begin position="330"/>
        <end position="352"/>
    </location>
</feature>
<dbReference type="EMBL" id="BFAA01001842">
    <property type="protein sequence ID" value="GCB70727.1"/>
    <property type="molecule type" value="Genomic_DNA"/>
</dbReference>
<dbReference type="FunFam" id="1.20.1070.10:FF:000098">
    <property type="entry name" value="Sphingosine 1-phosphate receptor 1"/>
    <property type="match status" value="1"/>
</dbReference>
<accession>A0A401PC88</accession>
<feature type="transmembrane region" description="Helical" evidence="13">
    <location>
        <begin position="36"/>
        <end position="58"/>
    </location>
</feature>
<dbReference type="PROSITE" id="PS00237">
    <property type="entry name" value="G_PROTEIN_RECEP_F1_1"/>
    <property type="match status" value="1"/>
</dbReference>
<evidence type="ECO:0000259" key="14">
    <source>
        <dbReference type="PROSITE" id="PS50262"/>
    </source>
</evidence>